<dbReference type="RefSeq" id="WP_212013037.1">
    <property type="nucleotide sequence ID" value="NZ_JAAFYZ010000101.1"/>
</dbReference>
<evidence type="ECO:0000313" key="2">
    <source>
        <dbReference type="EMBL" id="MBS2550387.1"/>
    </source>
</evidence>
<protein>
    <recommendedName>
        <fullName evidence="1">Polymerase nucleotidyl transferase domain-containing protein</fullName>
    </recommendedName>
</protein>
<evidence type="ECO:0000313" key="3">
    <source>
        <dbReference type="Proteomes" id="UP000730482"/>
    </source>
</evidence>
<accession>A0ABS5KWD6</accession>
<dbReference type="EMBL" id="JAAFYZ010000101">
    <property type="protein sequence ID" value="MBS2550387.1"/>
    <property type="molecule type" value="Genomic_DNA"/>
</dbReference>
<proteinExistence type="predicted"/>
<dbReference type="Proteomes" id="UP000730482">
    <property type="component" value="Unassembled WGS sequence"/>
</dbReference>
<feature type="domain" description="Polymerase nucleotidyl transferase" evidence="1">
    <location>
        <begin position="13"/>
        <end position="54"/>
    </location>
</feature>
<gene>
    <name evidence="2" type="ORF">KGQ19_26300</name>
</gene>
<dbReference type="Pfam" id="PF01909">
    <property type="entry name" value="NTP_transf_2"/>
    <property type="match status" value="1"/>
</dbReference>
<dbReference type="SUPFAM" id="SSF81301">
    <property type="entry name" value="Nucleotidyltransferase"/>
    <property type="match status" value="1"/>
</dbReference>
<comment type="caution">
    <text evidence="2">The sequence shown here is derived from an EMBL/GenBank/DDBJ whole genome shotgun (WGS) entry which is preliminary data.</text>
</comment>
<dbReference type="InterPro" id="IPR043519">
    <property type="entry name" value="NT_sf"/>
</dbReference>
<dbReference type="InterPro" id="IPR002934">
    <property type="entry name" value="Polymerase_NTP_transf_dom"/>
</dbReference>
<organism evidence="2 3">
    <name type="scientific">Catenulispora pinistramenti</name>
    <dbReference type="NCBI Taxonomy" id="2705254"/>
    <lineage>
        <taxon>Bacteria</taxon>
        <taxon>Bacillati</taxon>
        <taxon>Actinomycetota</taxon>
        <taxon>Actinomycetes</taxon>
        <taxon>Catenulisporales</taxon>
        <taxon>Catenulisporaceae</taxon>
        <taxon>Catenulispora</taxon>
    </lineage>
</organism>
<name>A0ABS5KWD6_9ACTN</name>
<dbReference type="Gene3D" id="3.30.460.10">
    <property type="entry name" value="Beta Polymerase, domain 2"/>
    <property type="match status" value="1"/>
</dbReference>
<sequence length="251" mass="27687">MFTASDRDQILRTLIERAEADPDVTGAVLLGSTASGDADRWSDLDVAFTVDGAARAGVAGVAERWTDWLAAGPGVVHHWDLPTGTAQLIRVFLLPNGLELDLNFYPEGELVRRGPAWRPVFGDFADDKAWTPTPNPGAETRETGLTWHHLLHARTCVERGRDWQAEHWIGQARTHIIALACLRLGYPTAYAKGAHLLPAEVSEPLRGTLVRSLDTDELRRALMVAVEAFERELLLHDPALAERLRPLLTEG</sequence>
<dbReference type="CDD" id="cd05403">
    <property type="entry name" value="NT_KNTase_like"/>
    <property type="match status" value="1"/>
</dbReference>
<keyword evidence="3" id="KW-1185">Reference proteome</keyword>
<reference evidence="2 3" key="1">
    <citation type="submission" date="2020-02" db="EMBL/GenBank/DDBJ databases">
        <title>Acidophilic actinobacteria isolated from forest soil.</title>
        <authorList>
            <person name="Golinska P."/>
        </authorList>
    </citation>
    <scope>NUCLEOTIDE SEQUENCE [LARGE SCALE GENOMIC DNA]</scope>
    <source>
        <strain evidence="2 3">NL8</strain>
    </source>
</reference>
<evidence type="ECO:0000259" key="1">
    <source>
        <dbReference type="Pfam" id="PF01909"/>
    </source>
</evidence>